<dbReference type="PROSITE" id="PS00063">
    <property type="entry name" value="ALDOKETO_REDUCTASE_3"/>
    <property type="match status" value="1"/>
</dbReference>
<dbReference type="Proteomes" id="UP000309038">
    <property type="component" value="Unassembled WGS sequence"/>
</dbReference>
<dbReference type="GO" id="GO:0016491">
    <property type="term" value="F:oxidoreductase activity"/>
    <property type="evidence" value="ECO:0007669"/>
    <property type="project" value="InterPro"/>
</dbReference>
<dbReference type="InterPro" id="IPR023210">
    <property type="entry name" value="NADP_OxRdtase_dom"/>
</dbReference>
<gene>
    <name evidence="2" type="ORF">EW026_g6467</name>
</gene>
<dbReference type="AlphaFoldDB" id="A0A4S4KAZ4"/>
<dbReference type="Gene3D" id="3.20.20.100">
    <property type="entry name" value="NADP-dependent oxidoreductase domain"/>
    <property type="match status" value="1"/>
</dbReference>
<evidence type="ECO:0000259" key="1">
    <source>
        <dbReference type="Pfam" id="PF00248"/>
    </source>
</evidence>
<evidence type="ECO:0000313" key="2">
    <source>
        <dbReference type="EMBL" id="THG95126.1"/>
    </source>
</evidence>
<dbReference type="PANTHER" id="PTHR11732">
    <property type="entry name" value="ALDO/KETO REDUCTASE"/>
    <property type="match status" value="1"/>
</dbReference>
<dbReference type="CDD" id="cd19071">
    <property type="entry name" value="AKR_AKR1-5-like"/>
    <property type="match status" value="1"/>
</dbReference>
<dbReference type="InterPro" id="IPR020471">
    <property type="entry name" value="AKR"/>
</dbReference>
<dbReference type="Pfam" id="PF00248">
    <property type="entry name" value="Aldo_ket_red"/>
    <property type="match status" value="1"/>
</dbReference>
<comment type="caution">
    <text evidence="2">The sequence shown here is derived from an EMBL/GenBank/DDBJ whole genome shotgun (WGS) entry which is preliminary data.</text>
</comment>
<dbReference type="PRINTS" id="PR00069">
    <property type="entry name" value="ALDKETRDTASE"/>
</dbReference>
<reference evidence="2 3" key="1">
    <citation type="submission" date="2019-02" db="EMBL/GenBank/DDBJ databases">
        <title>Genome sequencing of the rare red list fungi Phlebia centrifuga.</title>
        <authorList>
            <person name="Buettner E."/>
            <person name="Kellner H."/>
        </authorList>
    </citation>
    <scope>NUCLEOTIDE SEQUENCE [LARGE SCALE GENOMIC DNA]</scope>
    <source>
        <strain evidence="2 3">DSM 108282</strain>
    </source>
</reference>
<organism evidence="2 3">
    <name type="scientific">Hermanssonia centrifuga</name>
    <dbReference type="NCBI Taxonomy" id="98765"/>
    <lineage>
        <taxon>Eukaryota</taxon>
        <taxon>Fungi</taxon>
        <taxon>Dikarya</taxon>
        <taxon>Basidiomycota</taxon>
        <taxon>Agaricomycotina</taxon>
        <taxon>Agaricomycetes</taxon>
        <taxon>Polyporales</taxon>
        <taxon>Meruliaceae</taxon>
        <taxon>Hermanssonia</taxon>
    </lineage>
</organism>
<feature type="domain" description="NADP-dependent oxidoreductase" evidence="1">
    <location>
        <begin position="1"/>
        <end position="136"/>
    </location>
</feature>
<dbReference type="InterPro" id="IPR018170">
    <property type="entry name" value="Aldo/ket_reductase_CS"/>
</dbReference>
<protein>
    <recommendedName>
        <fullName evidence="1">NADP-dependent oxidoreductase domain-containing protein</fullName>
    </recommendedName>
</protein>
<keyword evidence="3" id="KW-1185">Reference proteome</keyword>
<dbReference type="PROSITE" id="PS00062">
    <property type="entry name" value="ALDOKETO_REDUCTASE_2"/>
    <property type="match status" value="1"/>
</dbReference>
<accession>A0A4S4KAZ4</accession>
<evidence type="ECO:0000313" key="3">
    <source>
        <dbReference type="Proteomes" id="UP000309038"/>
    </source>
</evidence>
<dbReference type="SUPFAM" id="SSF51430">
    <property type="entry name" value="NAD(P)-linked oxidoreductase"/>
    <property type="match status" value="1"/>
</dbReference>
<dbReference type="EMBL" id="SGPJ01000355">
    <property type="protein sequence ID" value="THG95126.1"/>
    <property type="molecule type" value="Genomic_DNA"/>
</dbReference>
<dbReference type="InterPro" id="IPR036812">
    <property type="entry name" value="NAD(P)_OxRdtase_dom_sf"/>
</dbReference>
<proteinExistence type="predicted"/>
<sequence length="176" mass="19462">MEKLLDTGKVKSIGVSNFSIKTLEVLLPQCTIIPATNQVELHPCLPQFGLKEYCDSKGILLTAYSPFGQGNPLFFKDPDFIAVAENHKATVAQVAVSWAVQRGTVPIPKSANVERMKANITLIKLKPEEMQTINDIHKKPGMHRSLLAYHASDGTFFDWTYEQLGWPMSVGGFVTA</sequence>
<name>A0A4S4KAZ4_9APHY</name>